<protein>
    <submittedName>
        <fullName evidence="2">Uncharacterized protein</fullName>
    </submittedName>
</protein>
<feature type="region of interest" description="Disordered" evidence="1">
    <location>
        <begin position="513"/>
        <end position="544"/>
    </location>
</feature>
<accession>A0A5N5XJ24</accession>
<feature type="compositionally biased region" description="Low complexity" evidence="1">
    <location>
        <begin position="519"/>
        <end position="531"/>
    </location>
</feature>
<evidence type="ECO:0000313" key="2">
    <source>
        <dbReference type="EMBL" id="KAB8079090.1"/>
    </source>
</evidence>
<dbReference type="OrthoDB" id="5402147at2759"/>
<dbReference type="Proteomes" id="UP000326565">
    <property type="component" value="Unassembled WGS sequence"/>
</dbReference>
<feature type="compositionally biased region" description="Polar residues" evidence="1">
    <location>
        <begin position="82"/>
        <end position="91"/>
    </location>
</feature>
<proteinExistence type="predicted"/>
<feature type="compositionally biased region" description="Polar residues" evidence="1">
    <location>
        <begin position="532"/>
        <end position="544"/>
    </location>
</feature>
<feature type="compositionally biased region" description="Polar residues" evidence="1">
    <location>
        <begin position="48"/>
        <end position="64"/>
    </location>
</feature>
<dbReference type="EMBL" id="ML732153">
    <property type="protein sequence ID" value="KAB8079090.1"/>
    <property type="molecule type" value="Genomic_DNA"/>
</dbReference>
<organism evidence="2 3">
    <name type="scientific">Aspergillus leporis</name>
    <dbReference type="NCBI Taxonomy" id="41062"/>
    <lineage>
        <taxon>Eukaryota</taxon>
        <taxon>Fungi</taxon>
        <taxon>Dikarya</taxon>
        <taxon>Ascomycota</taxon>
        <taxon>Pezizomycotina</taxon>
        <taxon>Eurotiomycetes</taxon>
        <taxon>Eurotiomycetidae</taxon>
        <taxon>Eurotiales</taxon>
        <taxon>Aspergillaceae</taxon>
        <taxon>Aspergillus</taxon>
        <taxon>Aspergillus subgen. Circumdati</taxon>
    </lineage>
</organism>
<feature type="region of interest" description="Disordered" evidence="1">
    <location>
        <begin position="376"/>
        <end position="453"/>
    </location>
</feature>
<feature type="compositionally biased region" description="Polar residues" evidence="1">
    <location>
        <begin position="390"/>
        <end position="422"/>
    </location>
</feature>
<feature type="region of interest" description="Disordered" evidence="1">
    <location>
        <begin position="1"/>
        <end position="93"/>
    </location>
</feature>
<feature type="region of interest" description="Disordered" evidence="1">
    <location>
        <begin position="221"/>
        <end position="254"/>
    </location>
</feature>
<evidence type="ECO:0000256" key="1">
    <source>
        <dbReference type="SAM" id="MobiDB-lite"/>
    </source>
</evidence>
<name>A0A5N5XJ24_9EURO</name>
<keyword evidence="3" id="KW-1185">Reference proteome</keyword>
<evidence type="ECO:0000313" key="3">
    <source>
        <dbReference type="Proteomes" id="UP000326565"/>
    </source>
</evidence>
<feature type="region of interest" description="Disordered" evidence="1">
    <location>
        <begin position="480"/>
        <end position="500"/>
    </location>
</feature>
<reference evidence="2 3" key="1">
    <citation type="submission" date="2019-04" db="EMBL/GenBank/DDBJ databases">
        <title>Friends and foes A comparative genomics study of 23 Aspergillus species from section Flavi.</title>
        <authorList>
            <consortium name="DOE Joint Genome Institute"/>
            <person name="Kjaerbolling I."/>
            <person name="Vesth T."/>
            <person name="Frisvad J.C."/>
            <person name="Nybo J.L."/>
            <person name="Theobald S."/>
            <person name="Kildgaard S."/>
            <person name="Isbrandt T."/>
            <person name="Kuo A."/>
            <person name="Sato A."/>
            <person name="Lyhne E.K."/>
            <person name="Kogle M.E."/>
            <person name="Wiebenga A."/>
            <person name="Kun R.S."/>
            <person name="Lubbers R.J."/>
            <person name="Makela M.R."/>
            <person name="Barry K."/>
            <person name="Chovatia M."/>
            <person name="Clum A."/>
            <person name="Daum C."/>
            <person name="Haridas S."/>
            <person name="He G."/>
            <person name="LaButti K."/>
            <person name="Lipzen A."/>
            <person name="Mondo S."/>
            <person name="Riley R."/>
            <person name="Salamov A."/>
            <person name="Simmons B.A."/>
            <person name="Magnuson J.K."/>
            <person name="Henrissat B."/>
            <person name="Mortensen U.H."/>
            <person name="Larsen T.O."/>
            <person name="Devries R.P."/>
            <person name="Grigoriev I.V."/>
            <person name="Machida M."/>
            <person name="Baker S.E."/>
            <person name="Andersen M.R."/>
        </authorList>
    </citation>
    <scope>NUCLEOTIDE SEQUENCE [LARGE SCALE GENOMIC DNA]</scope>
    <source>
        <strain evidence="2 3">CBS 151.66</strain>
    </source>
</reference>
<dbReference type="AlphaFoldDB" id="A0A5N5XJ24"/>
<gene>
    <name evidence="2" type="ORF">BDV29DRAFT_165393</name>
</gene>
<sequence length="604" mass="67538">MAFRLPPQVPRRQRSYSTSQAPPTPSLEAPPRLSQLPDNDSTEWVLFSPSQPSATARTHTTSSERTPRTVGASRLSDFGSFGTPTRSTWGQDNDVEDALEEPLDEDGTELDSLDDGLHAFRAPSLNEESSARWDQGTPAVLPAHDGLGSFEASAQPVQDQLWQHEQYNPHRRPVLGSRRYSSVQRQLDSVADHEATDMERERWQRIEKWRMDQSRALLQEVEKETRRRRNSTLSDRAVPQPGIEGIDSTLEMPTRNVSPSSIILEGEEDESSMWRRITRKVIRDLIGIDDSLLSVLFGESLPDRERDSTETDDAFPMNESFNQELDSIPNGHSLWQTKLLQRIAHELGVLVHQLCEHPGAFTTYLTLSNEIPNQYAGMPLGPLPEESDSQLRSGSADPTASQMPASTRDSIVSPQFSPTLRDTSGREHAAQWGIEDDDLNRNSTADSLSESVRLQQEKEYWERELDVMMVFRYLRNRFSHRGSNADSHSPPSRRPPQDASRRAAIIRQHHPLVARAHSRSQAQVRRQSQHSTHQPGPTGLSSPLLRQQFRRPSSSCSQSAKLSAISSRRTLTGSSRNYWDIGGSVDSGSAIAPVGAGLGSWGDV</sequence>
<feature type="compositionally biased region" description="Polar residues" evidence="1">
    <location>
        <begin position="441"/>
        <end position="453"/>
    </location>
</feature>
<feature type="compositionally biased region" description="Polar residues" evidence="1">
    <location>
        <begin position="481"/>
        <end position="490"/>
    </location>
</feature>